<dbReference type="InterPro" id="IPR000719">
    <property type="entry name" value="Prot_kinase_dom"/>
</dbReference>
<dbReference type="Ensembl" id="ENSHHUT00000024817.1">
    <property type="protein sequence ID" value="ENSHHUP00000023916.1"/>
    <property type="gene ID" value="ENSHHUG00000015013.1"/>
</dbReference>
<dbReference type="InterPro" id="IPR008271">
    <property type="entry name" value="Ser/Thr_kinase_AS"/>
</dbReference>
<keyword evidence="5 10" id="KW-0547">Nucleotide-binding</keyword>
<dbReference type="GO" id="GO:0007346">
    <property type="term" value="P:regulation of mitotic cell cycle"/>
    <property type="evidence" value="ECO:0007669"/>
    <property type="project" value="TreeGrafter"/>
</dbReference>
<proteinExistence type="inferred from homology"/>
<evidence type="ECO:0000256" key="9">
    <source>
        <dbReference type="ARBA" id="ARBA00048679"/>
    </source>
</evidence>
<keyword evidence="15" id="KW-1185">Reference proteome</keyword>
<feature type="binding site" evidence="12">
    <location>
        <position position="128"/>
    </location>
    <ligand>
        <name>ATP</name>
        <dbReference type="ChEBI" id="CHEBI:30616"/>
    </ligand>
</feature>
<comment type="catalytic activity">
    <reaction evidence="9 10">
        <text>L-seryl-[protein] + ATP = O-phospho-L-seryl-[protein] + ADP + H(+)</text>
        <dbReference type="Rhea" id="RHEA:17989"/>
        <dbReference type="Rhea" id="RHEA-COMP:9863"/>
        <dbReference type="Rhea" id="RHEA-COMP:11604"/>
        <dbReference type="ChEBI" id="CHEBI:15378"/>
        <dbReference type="ChEBI" id="CHEBI:29999"/>
        <dbReference type="ChEBI" id="CHEBI:30616"/>
        <dbReference type="ChEBI" id="CHEBI:83421"/>
        <dbReference type="ChEBI" id="CHEBI:456216"/>
        <dbReference type="EC" id="2.7.11.1"/>
    </reaction>
</comment>
<feature type="active site" description="Proton acceptor" evidence="11">
    <location>
        <position position="175"/>
    </location>
</feature>
<comment type="similarity">
    <text evidence="1 10">Belongs to the protein kinase superfamily. CAMK Ser/Thr protein kinase family. PIM subfamily.</text>
</comment>
<keyword evidence="6 10" id="KW-0418">Kinase</keyword>
<dbReference type="Proteomes" id="UP000314982">
    <property type="component" value="Unassembled WGS sequence"/>
</dbReference>
<dbReference type="GO" id="GO:0043066">
    <property type="term" value="P:negative regulation of apoptotic process"/>
    <property type="evidence" value="ECO:0007669"/>
    <property type="project" value="UniProtKB-UniRule"/>
</dbReference>
<evidence type="ECO:0000256" key="4">
    <source>
        <dbReference type="ARBA" id="ARBA00022679"/>
    </source>
</evidence>
<evidence type="ECO:0000259" key="13">
    <source>
        <dbReference type="PROSITE" id="PS50011"/>
    </source>
</evidence>
<dbReference type="EC" id="2.7.11.1" evidence="10"/>
<evidence type="ECO:0000256" key="12">
    <source>
        <dbReference type="PIRSR" id="PIRSR037993-2"/>
    </source>
</evidence>
<dbReference type="InterPro" id="IPR051138">
    <property type="entry name" value="PIM_Ser/Thr_kinase"/>
</dbReference>
<keyword evidence="2 10" id="KW-0723">Serine/threonine-protein kinase</keyword>
<reference evidence="15" key="1">
    <citation type="submission" date="2018-06" db="EMBL/GenBank/DDBJ databases">
        <title>Genome assembly of Danube salmon.</title>
        <authorList>
            <person name="Macqueen D.J."/>
            <person name="Gundappa M.K."/>
        </authorList>
    </citation>
    <scope>NUCLEOTIDE SEQUENCE [LARGE SCALE GENOMIC DNA]</scope>
</reference>
<sequence length="289" mass="32384">MTAPPLPALKPLNATAKVKVTTKQIQKSFLVPSGGNSFSQLCFISAWLEKLYVNGPLLGKGGYGSVYAGTRKSDRLLANIPRLRLGQEGPLPLEVVLMKQVNVVPQCPYIMQLLEWFYQLAHYIMVLERPRALPGPYHLLQGPGGTMSEGVARQVMVQLLRTLNHCSERRVLHRDVKPENLLIQTDSQHVKLFDFGCGDLLKNTAYKDFAGTVEYTPPEWFVQRQYLAGPATVWSVGITLYNLICGFLPFSTIRETIKGRVRFTKGLSPAPKAADRPTMEQIQLHPWLL</sequence>
<dbReference type="PIRSF" id="PIRSF037993">
    <property type="entry name" value="STPK_Pim-1"/>
    <property type="match status" value="1"/>
</dbReference>
<evidence type="ECO:0000256" key="6">
    <source>
        <dbReference type="ARBA" id="ARBA00022777"/>
    </source>
</evidence>
<evidence type="ECO:0000256" key="10">
    <source>
        <dbReference type="PIRNR" id="PIRNR037993"/>
    </source>
</evidence>
<dbReference type="GO" id="GO:0106310">
    <property type="term" value="F:protein serine kinase activity"/>
    <property type="evidence" value="ECO:0007669"/>
    <property type="project" value="UniProtKB-UniRule"/>
</dbReference>
<evidence type="ECO:0000313" key="15">
    <source>
        <dbReference type="Proteomes" id="UP000314982"/>
    </source>
</evidence>
<comment type="catalytic activity">
    <reaction evidence="8 10">
        <text>L-threonyl-[protein] + ATP = O-phospho-L-threonyl-[protein] + ADP + H(+)</text>
        <dbReference type="Rhea" id="RHEA:46608"/>
        <dbReference type="Rhea" id="RHEA-COMP:11060"/>
        <dbReference type="Rhea" id="RHEA-COMP:11605"/>
        <dbReference type="ChEBI" id="CHEBI:15378"/>
        <dbReference type="ChEBI" id="CHEBI:30013"/>
        <dbReference type="ChEBI" id="CHEBI:30616"/>
        <dbReference type="ChEBI" id="CHEBI:61977"/>
        <dbReference type="ChEBI" id="CHEBI:456216"/>
        <dbReference type="EC" id="2.7.11.1"/>
    </reaction>
</comment>
<dbReference type="Gene3D" id="1.10.510.10">
    <property type="entry name" value="Transferase(Phosphotransferase) domain 1"/>
    <property type="match status" value="1"/>
</dbReference>
<dbReference type="PANTHER" id="PTHR22984">
    <property type="entry name" value="SERINE/THREONINE-PROTEIN KINASE PIM"/>
    <property type="match status" value="1"/>
</dbReference>
<dbReference type="Gene3D" id="3.30.200.20">
    <property type="entry name" value="Phosphorylase Kinase, domain 1"/>
    <property type="match status" value="1"/>
</dbReference>
<evidence type="ECO:0000256" key="1">
    <source>
        <dbReference type="ARBA" id="ARBA00005505"/>
    </source>
</evidence>
<organism evidence="14 15">
    <name type="scientific">Hucho hucho</name>
    <name type="common">huchen</name>
    <dbReference type="NCBI Taxonomy" id="62062"/>
    <lineage>
        <taxon>Eukaryota</taxon>
        <taxon>Metazoa</taxon>
        <taxon>Chordata</taxon>
        <taxon>Craniata</taxon>
        <taxon>Vertebrata</taxon>
        <taxon>Euteleostomi</taxon>
        <taxon>Actinopterygii</taxon>
        <taxon>Neopterygii</taxon>
        <taxon>Teleostei</taxon>
        <taxon>Protacanthopterygii</taxon>
        <taxon>Salmoniformes</taxon>
        <taxon>Salmonidae</taxon>
        <taxon>Salmoninae</taxon>
        <taxon>Hucho</taxon>
    </lineage>
</organism>
<dbReference type="GeneTree" id="ENSGT00950000182996"/>
<feature type="domain" description="Protein kinase" evidence="13">
    <location>
        <begin position="52"/>
        <end position="289"/>
    </location>
</feature>
<reference evidence="14" key="2">
    <citation type="submission" date="2025-08" db="UniProtKB">
        <authorList>
            <consortium name="Ensembl"/>
        </authorList>
    </citation>
    <scope>IDENTIFICATION</scope>
</reference>
<evidence type="ECO:0000256" key="7">
    <source>
        <dbReference type="ARBA" id="ARBA00022840"/>
    </source>
</evidence>
<comment type="function">
    <text evidence="10">Proto-oncogene with serine/threonine kinase activity involved in cell survival and cell proliferation.</text>
</comment>
<dbReference type="Pfam" id="PF00069">
    <property type="entry name" value="Pkinase"/>
    <property type="match status" value="1"/>
</dbReference>
<dbReference type="PROSITE" id="PS00108">
    <property type="entry name" value="PROTEIN_KINASE_ST"/>
    <property type="match status" value="1"/>
</dbReference>
<dbReference type="InterPro" id="IPR011009">
    <property type="entry name" value="Kinase-like_dom_sf"/>
</dbReference>
<evidence type="ECO:0000313" key="14">
    <source>
        <dbReference type="Ensembl" id="ENSHHUP00000023916.1"/>
    </source>
</evidence>
<keyword evidence="7 10" id="KW-0067">ATP-binding</keyword>
<dbReference type="STRING" id="62062.ENSHHUP00000023916"/>
<dbReference type="SMART" id="SM00220">
    <property type="entry name" value="S_TKc"/>
    <property type="match status" value="1"/>
</dbReference>
<evidence type="ECO:0000256" key="11">
    <source>
        <dbReference type="PIRSR" id="PIRSR037993-1"/>
    </source>
</evidence>
<evidence type="ECO:0000256" key="3">
    <source>
        <dbReference type="ARBA" id="ARBA00022553"/>
    </source>
</evidence>
<keyword evidence="4 10" id="KW-0808">Transferase</keyword>
<dbReference type="PANTHER" id="PTHR22984:SF11">
    <property type="entry name" value="AURORA KINASE-RELATED"/>
    <property type="match status" value="1"/>
</dbReference>
<dbReference type="GO" id="GO:0004674">
    <property type="term" value="F:protein serine/threonine kinase activity"/>
    <property type="evidence" value="ECO:0007669"/>
    <property type="project" value="UniProtKB-UniRule"/>
</dbReference>
<dbReference type="GO" id="GO:0005737">
    <property type="term" value="C:cytoplasm"/>
    <property type="evidence" value="ECO:0007669"/>
    <property type="project" value="UniProtKB-UniRule"/>
</dbReference>
<protein>
    <recommendedName>
        <fullName evidence="10">Serine/threonine-protein kinase</fullName>
        <ecNumber evidence="10">2.7.11.1</ecNumber>
    </recommendedName>
</protein>
<reference evidence="14" key="3">
    <citation type="submission" date="2025-09" db="UniProtKB">
        <authorList>
            <consortium name="Ensembl"/>
        </authorList>
    </citation>
    <scope>IDENTIFICATION</scope>
</reference>
<accession>A0A4W5LDF0</accession>
<dbReference type="AlphaFoldDB" id="A0A4W5LDF0"/>
<dbReference type="InterPro" id="IPR017348">
    <property type="entry name" value="PIM1/2/3"/>
</dbReference>
<evidence type="ECO:0000256" key="5">
    <source>
        <dbReference type="ARBA" id="ARBA00022741"/>
    </source>
</evidence>
<evidence type="ECO:0000256" key="8">
    <source>
        <dbReference type="ARBA" id="ARBA00047899"/>
    </source>
</evidence>
<name>A0A4W5LDF0_9TELE</name>
<evidence type="ECO:0000256" key="2">
    <source>
        <dbReference type="ARBA" id="ARBA00022527"/>
    </source>
</evidence>
<keyword evidence="3" id="KW-0597">Phosphoprotein</keyword>
<dbReference type="SUPFAM" id="SSF56112">
    <property type="entry name" value="Protein kinase-like (PK-like)"/>
    <property type="match status" value="1"/>
</dbReference>
<feature type="binding site" evidence="12">
    <location>
        <begin position="58"/>
        <end position="66"/>
    </location>
    <ligand>
        <name>ATP</name>
        <dbReference type="ChEBI" id="CHEBI:30616"/>
    </ligand>
</feature>
<dbReference type="PROSITE" id="PS50011">
    <property type="entry name" value="PROTEIN_KINASE_DOM"/>
    <property type="match status" value="1"/>
</dbReference>
<dbReference type="GO" id="GO:0005524">
    <property type="term" value="F:ATP binding"/>
    <property type="evidence" value="ECO:0007669"/>
    <property type="project" value="UniProtKB-UniRule"/>
</dbReference>